<feature type="transmembrane region" description="Helical" evidence="6">
    <location>
        <begin position="369"/>
        <end position="388"/>
    </location>
</feature>
<evidence type="ECO:0000256" key="2">
    <source>
        <dbReference type="ARBA" id="ARBA00022475"/>
    </source>
</evidence>
<dbReference type="InterPro" id="IPR050833">
    <property type="entry name" value="Poly_Biosynth_Transport"/>
</dbReference>
<evidence type="ECO:0008006" key="9">
    <source>
        <dbReference type="Google" id="ProtNLM"/>
    </source>
</evidence>
<feature type="transmembrane region" description="Helical" evidence="6">
    <location>
        <begin position="12"/>
        <end position="36"/>
    </location>
</feature>
<keyword evidence="8" id="KW-1185">Reference proteome</keyword>
<keyword evidence="4 6" id="KW-1133">Transmembrane helix</keyword>
<feature type="transmembrane region" description="Helical" evidence="6">
    <location>
        <begin position="42"/>
        <end position="61"/>
    </location>
</feature>
<evidence type="ECO:0000256" key="6">
    <source>
        <dbReference type="SAM" id="Phobius"/>
    </source>
</evidence>
<feature type="transmembrane region" description="Helical" evidence="6">
    <location>
        <begin position="113"/>
        <end position="131"/>
    </location>
</feature>
<evidence type="ECO:0000256" key="5">
    <source>
        <dbReference type="ARBA" id="ARBA00023136"/>
    </source>
</evidence>
<keyword evidence="2" id="KW-1003">Cell membrane</keyword>
<feature type="transmembrane region" description="Helical" evidence="6">
    <location>
        <begin position="152"/>
        <end position="174"/>
    </location>
</feature>
<feature type="transmembrane region" description="Helical" evidence="6">
    <location>
        <begin position="472"/>
        <end position="496"/>
    </location>
</feature>
<evidence type="ECO:0000256" key="1">
    <source>
        <dbReference type="ARBA" id="ARBA00004651"/>
    </source>
</evidence>
<comment type="subcellular location">
    <subcellularLocation>
        <location evidence="1">Cell membrane</location>
        <topology evidence="1">Multi-pass membrane protein</topology>
    </subcellularLocation>
</comment>
<accession>A0ABM7MSF3</accession>
<feature type="transmembrane region" description="Helical" evidence="6">
    <location>
        <begin position="394"/>
        <end position="418"/>
    </location>
</feature>
<dbReference type="PANTHER" id="PTHR30250">
    <property type="entry name" value="PST FAMILY PREDICTED COLANIC ACID TRANSPORTER"/>
    <property type="match status" value="1"/>
</dbReference>
<dbReference type="PANTHER" id="PTHR30250:SF11">
    <property type="entry name" value="O-ANTIGEN TRANSPORTER-RELATED"/>
    <property type="match status" value="1"/>
</dbReference>
<protein>
    <recommendedName>
        <fullName evidence="9">Polysaccharide biosynthesis protein</fullName>
    </recommendedName>
</protein>
<keyword evidence="5 6" id="KW-0472">Membrane</keyword>
<keyword evidence="3 6" id="KW-0812">Transmembrane</keyword>
<feature type="transmembrane region" description="Helical" evidence="6">
    <location>
        <begin position="221"/>
        <end position="240"/>
    </location>
</feature>
<sequence length="519" mass="57854">MEFYFYVTAIKSRFLVSVIANVLRAGITFACGILIARGLNPVGYGELTFLLGSFVAIRALVDMGSSSAFYTFISRRTRGDRFYFFYFLWLLLQFAITLALVSLLIPSGLFEKIWLGQLRETVALAFVAVFMQQQMWQMVGQIGESARKTIKVQLLNIAVAITYLVISYLLFWLGDMSVQGILWIMIGLYGTAAILSYLLLRERNAEPVEPEGTYRQMLGEYWAYCKPMIWLAVAGFFYAFADKWMLQKFGGAAQQGYFQIASQFAQISLLATVSILNIFWKEIAEARARGEHGRVAILYTKINRGLVILSAVIAGLLLPWAKQIVAILLGPTYVKAWPILAIMFLYPIHQSMGQIGGTMFMAGGDTRKYVVLSIGLMLFTLPVSYLALAPSSGMLIPGLGLGAIGMAGYMVLTSIVAVNIQAWVLARHNAWQFDWQYQAVGIPLMIALGYAIKLLVGLVWELDGVGWVELLIPVVVACVVYAGSVVLVVKSLPWLIGMSKEEFNRMFLQLRKEFRHVGA</sequence>
<feature type="transmembrane region" description="Helical" evidence="6">
    <location>
        <begin position="180"/>
        <end position="200"/>
    </location>
</feature>
<dbReference type="EMBL" id="AP024238">
    <property type="protein sequence ID" value="BCO29301.1"/>
    <property type="molecule type" value="Genomic_DNA"/>
</dbReference>
<evidence type="ECO:0000256" key="3">
    <source>
        <dbReference type="ARBA" id="ARBA00022692"/>
    </source>
</evidence>
<evidence type="ECO:0000313" key="7">
    <source>
        <dbReference type="EMBL" id="BCO29301.1"/>
    </source>
</evidence>
<organism evidence="7 8">
    <name type="scientific">Rhodoferax lithotrophicus</name>
    <dbReference type="NCBI Taxonomy" id="2798804"/>
    <lineage>
        <taxon>Bacteria</taxon>
        <taxon>Pseudomonadati</taxon>
        <taxon>Pseudomonadota</taxon>
        <taxon>Betaproteobacteria</taxon>
        <taxon>Burkholderiales</taxon>
        <taxon>Comamonadaceae</taxon>
        <taxon>Rhodoferax</taxon>
    </lineage>
</organism>
<proteinExistence type="predicted"/>
<feature type="transmembrane region" description="Helical" evidence="6">
    <location>
        <begin position="301"/>
        <end position="318"/>
    </location>
</feature>
<evidence type="ECO:0000256" key="4">
    <source>
        <dbReference type="ARBA" id="ARBA00022989"/>
    </source>
</evidence>
<feature type="transmembrane region" description="Helical" evidence="6">
    <location>
        <begin position="260"/>
        <end position="280"/>
    </location>
</feature>
<feature type="transmembrane region" description="Helical" evidence="6">
    <location>
        <begin position="82"/>
        <end position="107"/>
    </location>
</feature>
<feature type="transmembrane region" description="Helical" evidence="6">
    <location>
        <begin position="439"/>
        <end position="460"/>
    </location>
</feature>
<reference evidence="7 8" key="1">
    <citation type="journal article" date="2021" name="Microbiol. Spectr.">
        <title>A Single Bacterium Capable of Oxidation and Reduction of Iron at Circumneutral pH.</title>
        <authorList>
            <person name="Kato S."/>
            <person name="Ohkuma M."/>
        </authorList>
    </citation>
    <scope>NUCLEOTIDE SEQUENCE [LARGE SCALE GENOMIC DNA]</scope>
    <source>
        <strain evidence="7 8">MIZ03</strain>
    </source>
</reference>
<feature type="transmembrane region" description="Helical" evidence="6">
    <location>
        <begin position="324"/>
        <end position="348"/>
    </location>
</feature>
<evidence type="ECO:0000313" key="8">
    <source>
        <dbReference type="Proteomes" id="UP000824366"/>
    </source>
</evidence>
<dbReference type="Proteomes" id="UP000824366">
    <property type="component" value="Chromosome"/>
</dbReference>
<gene>
    <name evidence="7" type="ORF">MIZ03_4216</name>
</gene>
<name>A0ABM7MSF3_9BURK</name>